<reference evidence="9" key="1">
    <citation type="submission" date="2021-02" db="EMBL/GenBank/DDBJ databases">
        <title>Genome sequence Cadophora malorum strain M34.</title>
        <authorList>
            <person name="Stefanovic E."/>
            <person name="Vu D."/>
            <person name="Scully C."/>
            <person name="Dijksterhuis J."/>
            <person name="Roader J."/>
            <person name="Houbraken J."/>
        </authorList>
    </citation>
    <scope>NUCLEOTIDE SEQUENCE</scope>
    <source>
        <strain evidence="9">M34</strain>
    </source>
</reference>
<gene>
    <name evidence="9" type="ORF">IFR04_005073</name>
</gene>
<accession>A0A8H7TMY6</accession>
<feature type="transmembrane region" description="Helical" evidence="7">
    <location>
        <begin position="141"/>
        <end position="162"/>
    </location>
</feature>
<feature type="transmembrane region" description="Helical" evidence="7">
    <location>
        <begin position="182"/>
        <end position="203"/>
    </location>
</feature>
<evidence type="ECO:0000256" key="4">
    <source>
        <dbReference type="ARBA" id="ARBA00023136"/>
    </source>
</evidence>
<evidence type="ECO:0000259" key="8">
    <source>
        <dbReference type="Pfam" id="PF20684"/>
    </source>
</evidence>
<feature type="compositionally biased region" description="Basic and acidic residues" evidence="6">
    <location>
        <begin position="390"/>
        <end position="411"/>
    </location>
</feature>
<sequence>MLLPKRQDLAMMPMPVFSDPNSDKGSKILAITGSFTAFACLVVMLRLYVRTFLLKTVGADDYVMIVAMICSAGVLACFIGEVHNGVGHHITHPKLLENMMTIFHWSWFHGWVNVIGISSVKISIGLFLLRLVQGKWYNRILVGWIIFIIIFTVASVGTLVFQCLPVSAAWDIMLRFDPNTKSINIFTDFLFATLPIPVILPLQINIRTKVSLICILSLGYFACAAALVREVLLGRFFMDPDPFHEYSFQIWNDIEMNTGILAACLPSLRPLFASMLETANTMKVSGLRGKKNGFGGSAHGRYYLHEDDLKMSPMRSRSTTTLGNKGYKITVIGGGRISPEDPKVYRQPSLASSGPMSKLEQSITENDSGSEDNMMVPMPLPLQGRQRAYLAREREREREKDRAERPKERPKGILRTTEVMISR</sequence>
<keyword evidence="2 7" id="KW-0812">Transmembrane</keyword>
<keyword evidence="4 7" id="KW-0472">Membrane</keyword>
<dbReference type="EMBL" id="JAFJYH010000059">
    <property type="protein sequence ID" value="KAG4421823.1"/>
    <property type="molecule type" value="Genomic_DNA"/>
</dbReference>
<dbReference type="InterPro" id="IPR049326">
    <property type="entry name" value="Rhodopsin_dom_fungi"/>
</dbReference>
<evidence type="ECO:0000256" key="3">
    <source>
        <dbReference type="ARBA" id="ARBA00022989"/>
    </source>
</evidence>
<comment type="subcellular location">
    <subcellularLocation>
        <location evidence="1">Membrane</location>
        <topology evidence="1">Multi-pass membrane protein</topology>
    </subcellularLocation>
</comment>
<dbReference type="PANTHER" id="PTHR33048">
    <property type="entry name" value="PTH11-LIKE INTEGRAL MEMBRANE PROTEIN (AFU_ORTHOLOGUE AFUA_5G11245)"/>
    <property type="match status" value="1"/>
</dbReference>
<feature type="transmembrane region" description="Helical" evidence="7">
    <location>
        <begin position="102"/>
        <end position="129"/>
    </location>
</feature>
<evidence type="ECO:0000313" key="9">
    <source>
        <dbReference type="EMBL" id="KAG4421823.1"/>
    </source>
</evidence>
<dbReference type="GO" id="GO:0016020">
    <property type="term" value="C:membrane"/>
    <property type="evidence" value="ECO:0007669"/>
    <property type="project" value="UniProtKB-SubCell"/>
</dbReference>
<dbReference type="AlphaFoldDB" id="A0A8H7TMY6"/>
<dbReference type="InterPro" id="IPR052337">
    <property type="entry name" value="SAT4-like"/>
</dbReference>
<feature type="compositionally biased region" description="Polar residues" evidence="6">
    <location>
        <begin position="349"/>
        <end position="367"/>
    </location>
</feature>
<evidence type="ECO:0000256" key="5">
    <source>
        <dbReference type="ARBA" id="ARBA00038359"/>
    </source>
</evidence>
<evidence type="ECO:0000256" key="7">
    <source>
        <dbReference type="SAM" id="Phobius"/>
    </source>
</evidence>
<comment type="caution">
    <text evidence="9">The sequence shown here is derived from an EMBL/GenBank/DDBJ whole genome shotgun (WGS) entry which is preliminary data.</text>
</comment>
<evidence type="ECO:0000313" key="10">
    <source>
        <dbReference type="Proteomes" id="UP000664132"/>
    </source>
</evidence>
<evidence type="ECO:0000256" key="2">
    <source>
        <dbReference type="ARBA" id="ARBA00022692"/>
    </source>
</evidence>
<keyword evidence="10" id="KW-1185">Reference proteome</keyword>
<proteinExistence type="inferred from homology"/>
<dbReference type="Proteomes" id="UP000664132">
    <property type="component" value="Unassembled WGS sequence"/>
</dbReference>
<protein>
    <recommendedName>
        <fullName evidence="8">Rhodopsin domain-containing protein</fullName>
    </recommendedName>
</protein>
<name>A0A8H7TMY6_9HELO</name>
<feature type="transmembrane region" description="Helical" evidence="7">
    <location>
        <begin position="210"/>
        <end position="228"/>
    </location>
</feature>
<dbReference type="OrthoDB" id="5022096at2759"/>
<feature type="domain" description="Rhodopsin" evidence="8">
    <location>
        <begin position="45"/>
        <end position="273"/>
    </location>
</feature>
<dbReference type="Pfam" id="PF20684">
    <property type="entry name" value="Fung_rhodopsin"/>
    <property type="match status" value="1"/>
</dbReference>
<feature type="transmembrane region" description="Helical" evidence="7">
    <location>
        <begin position="61"/>
        <end position="82"/>
    </location>
</feature>
<dbReference type="PANTHER" id="PTHR33048:SF167">
    <property type="entry name" value="INTEGRAL MEMBRANE PROTEIN"/>
    <property type="match status" value="1"/>
</dbReference>
<comment type="similarity">
    <text evidence="5">Belongs to the SAT4 family.</text>
</comment>
<evidence type="ECO:0000256" key="6">
    <source>
        <dbReference type="SAM" id="MobiDB-lite"/>
    </source>
</evidence>
<organism evidence="9 10">
    <name type="scientific">Cadophora malorum</name>
    <dbReference type="NCBI Taxonomy" id="108018"/>
    <lineage>
        <taxon>Eukaryota</taxon>
        <taxon>Fungi</taxon>
        <taxon>Dikarya</taxon>
        <taxon>Ascomycota</taxon>
        <taxon>Pezizomycotina</taxon>
        <taxon>Leotiomycetes</taxon>
        <taxon>Helotiales</taxon>
        <taxon>Ploettnerulaceae</taxon>
        <taxon>Cadophora</taxon>
    </lineage>
</organism>
<feature type="transmembrane region" description="Helical" evidence="7">
    <location>
        <begin position="28"/>
        <end position="49"/>
    </location>
</feature>
<evidence type="ECO:0000256" key="1">
    <source>
        <dbReference type="ARBA" id="ARBA00004141"/>
    </source>
</evidence>
<keyword evidence="3 7" id="KW-1133">Transmembrane helix</keyword>
<feature type="region of interest" description="Disordered" evidence="6">
    <location>
        <begin position="338"/>
        <end position="423"/>
    </location>
</feature>